<name>A0A2P2J9B5_RHIMU</name>
<dbReference type="AlphaFoldDB" id="A0A2P2J9B5"/>
<sequence>MKLEILAKARGKQNCPFDIEPKGNSERFFPVKARRQTCVGYLQLLSLGFRFPVICLLKFELDGLLNQKRKAPANFDMQPKAS</sequence>
<evidence type="ECO:0000313" key="1">
    <source>
        <dbReference type="EMBL" id="MBW90085.1"/>
    </source>
</evidence>
<dbReference type="EMBL" id="GGEC01009602">
    <property type="protein sequence ID" value="MBW90085.1"/>
    <property type="molecule type" value="Transcribed_RNA"/>
</dbReference>
<proteinExistence type="predicted"/>
<accession>A0A2P2J9B5</accession>
<protein>
    <submittedName>
        <fullName evidence="1">Uncharacterized protein</fullName>
    </submittedName>
</protein>
<reference evidence="1" key="1">
    <citation type="submission" date="2018-02" db="EMBL/GenBank/DDBJ databases">
        <title>Rhizophora mucronata_Transcriptome.</title>
        <authorList>
            <person name="Meera S.P."/>
            <person name="Sreeshan A."/>
            <person name="Augustine A."/>
        </authorList>
    </citation>
    <scope>NUCLEOTIDE SEQUENCE</scope>
    <source>
        <tissue evidence="1">Leaf</tissue>
    </source>
</reference>
<organism evidence="1">
    <name type="scientific">Rhizophora mucronata</name>
    <name type="common">Asiatic mangrove</name>
    <dbReference type="NCBI Taxonomy" id="61149"/>
    <lineage>
        <taxon>Eukaryota</taxon>
        <taxon>Viridiplantae</taxon>
        <taxon>Streptophyta</taxon>
        <taxon>Embryophyta</taxon>
        <taxon>Tracheophyta</taxon>
        <taxon>Spermatophyta</taxon>
        <taxon>Magnoliopsida</taxon>
        <taxon>eudicotyledons</taxon>
        <taxon>Gunneridae</taxon>
        <taxon>Pentapetalae</taxon>
        <taxon>rosids</taxon>
        <taxon>fabids</taxon>
        <taxon>Malpighiales</taxon>
        <taxon>Rhizophoraceae</taxon>
        <taxon>Rhizophora</taxon>
    </lineage>
</organism>